<dbReference type="OrthoDB" id="116789at2"/>
<feature type="transmembrane region" description="Helical" evidence="1">
    <location>
        <begin position="120"/>
        <end position="142"/>
    </location>
</feature>
<evidence type="ECO:0000256" key="1">
    <source>
        <dbReference type="SAM" id="Phobius"/>
    </source>
</evidence>
<accession>A0A163DVJ2</accession>
<dbReference type="EMBL" id="LWMH01000002">
    <property type="protein sequence ID" value="KZS43456.1"/>
    <property type="molecule type" value="Genomic_DNA"/>
</dbReference>
<reference evidence="2" key="1">
    <citation type="journal article" date="2016" name="Genome Announc.">
        <title>Draft genomes of two strains of Paenibacillus glucanolyticus with capability to degrade lignocellulose.</title>
        <authorList>
            <person name="Mathews S.L."/>
            <person name="Pawlak J."/>
            <person name="Grunden A.M."/>
        </authorList>
    </citation>
    <scope>NUCLEOTIDE SEQUENCE [LARGE SCALE GENOMIC DNA]</scope>
    <source>
        <strain evidence="2">SLM1</strain>
    </source>
</reference>
<feature type="transmembrane region" description="Helical" evidence="1">
    <location>
        <begin position="176"/>
        <end position="201"/>
    </location>
</feature>
<organism evidence="2 3">
    <name type="scientific">Paenibacillus glucanolyticus</name>
    <dbReference type="NCBI Taxonomy" id="59843"/>
    <lineage>
        <taxon>Bacteria</taxon>
        <taxon>Bacillati</taxon>
        <taxon>Bacillota</taxon>
        <taxon>Bacilli</taxon>
        <taxon>Bacillales</taxon>
        <taxon>Paenibacillaceae</taxon>
        <taxon>Paenibacillus</taxon>
    </lineage>
</organism>
<protein>
    <submittedName>
        <fullName evidence="2">Uncharacterized protein</fullName>
    </submittedName>
</protein>
<dbReference type="AlphaFoldDB" id="A0A163DVJ2"/>
<keyword evidence="3" id="KW-1185">Reference proteome</keyword>
<evidence type="ECO:0000313" key="2">
    <source>
        <dbReference type="EMBL" id="KZS43456.1"/>
    </source>
</evidence>
<name>A0A163DVJ2_9BACL</name>
<feature type="transmembrane region" description="Helical" evidence="1">
    <location>
        <begin position="221"/>
        <end position="240"/>
    </location>
</feature>
<gene>
    <name evidence="2" type="ORF">AWU65_25475</name>
</gene>
<evidence type="ECO:0000313" key="3">
    <source>
        <dbReference type="Proteomes" id="UP000076796"/>
    </source>
</evidence>
<proteinExistence type="predicted"/>
<feature type="transmembrane region" description="Helical" evidence="1">
    <location>
        <begin position="252"/>
        <end position="272"/>
    </location>
</feature>
<dbReference type="Proteomes" id="UP000076796">
    <property type="component" value="Unassembled WGS sequence"/>
</dbReference>
<sequence>MDLINRYIYAVTQKLPESQRADIEKELQGLVEDMLEDRGADRETASLEEVEQVLLELGPPGEMAARYRGRERYLIGPGLIDSYWSVLRIVLYSIAVALGIVYIVDFFISTEPTAEKLLEYLVSLLSVGIHGFAWVTVIFAFIEYRGARQVSNDPWKPSELPAIPEPASRIKPSEPVLGILFSVLFFVLFTFSINTFSINLIGVHRFAEHSIAIPVFEQAAFAKYLPLIWLLTAFSIFNEARKLITRKWTPQLAVMHVIFNIASVIVAVILFSDMTIWNPIFMDQLVQSGLVTTGDGSYETVKLIWDRSRDGLIYIIVVIALIDTVSVVMKRFRRKEGNTALTK</sequence>
<feature type="transmembrane region" description="Helical" evidence="1">
    <location>
        <begin position="311"/>
        <end position="329"/>
    </location>
</feature>
<dbReference type="STRING" id="59843.A3958_24095"/>
<feature type="transmembrane region" description="Helical" evidence="1">
    <location>
        <begin position="89"/>
        <end position="108"/>
    </location>
</feature>
<comment type="caution">
    <text evidence="2">The sequence shown here is derived from an EMBL/GenBank/DDBJ whole genome shotgun (WGS) entry which is preliminary data.</text>
</comment>
<keyword evidence="1" id="KW-1133">Transmembrane helix</keyword>
<keyword evidence="1" id="KW-0472">Membrane</keyword>
<keyword evidence="1" id="KW-0812">Transmembrane</keyword>